<dbReference type="InterPro" id="IPR052208">
    <property type="entry name" value="DmX-like/RAVE_component"/>
</dbReference>
<dbReference type="Proteomes" id="UP000314982">
    <property type="component" value="Unassembled WGS sequence"/>
</dbReference>
<keyword evidence="2" id="KW-1185">Reference proteome</keyword>
<dbReference type="GO" id="GO:0043291">
    <property type="term" value="C:RAVE complex"/>
    <property type="evidence" value="ECO:0007669"/>
    <property type="project" value="TreeGrafter"/>
</dbReference>
<dbReference type="AlphaFoldDB" id="A0A4W5K733"/>
<name>A0A4W5K733_9TELE</name>
<dbReference type="Ensembl" id="ENSHHUT00000008007.1">
    <property type="protein sequence ID" value="ENSHHUP00000007774.1"/>
    <property type="gene ID" value="ENSHHUG00000004791.1"/>
</dbReference>
<dbReference type="GO" id="GO:0007035">
    <property type="term" value="P:vacuolar acidification"/>
    <property type="evidence" value="ECO:0007669"/>
    <property type="project" value="TreeGrafter"/>
</dbReference>
<accession>A0A4W5K733</accession>
<evidence type="ECO:0000313" key="2">
    <source>
        <dbReference type="Proteomes" id="UP000314982"/>
    </source>
</evidence>
<dbReference type="PANTHER" id="PTHR13950">
    <property type="entry name" value="RABCONNECTIN-RELATED"/>
    <property type="match status" value="1"/>
</dbReference>
<proteinExistence type="predicted"/>
<organism evidence="1 2">
    <name type="scientific">Hucho hucho</name>
    <name type="common">huchen</name>
    <dbReference type="NCBI Taxonomy" id="62062"/>
    <lineage>
        <taxon>Eukaryota</taxon>
        <taxon>Metazoa</taxon>
        <taxon>Chordata</taxon>
        <taxon>Craniata</taxon>
        <taxon>Vertebrata</taxon>
        <taxon>Euteleostomi</taxon>
        <taxon>Actinopterygii</taxon>
        <taxon>Neopterygii</taxon>
        <taxon>Teleostei</taxon>
        <taxon>Protacanthopterygii</taxon>
        <taxon>Salmoniformes</taxon>
        <taxon>Salmonidae</taxon>
        <taxon>Salmoninae</taxon>
        <taxon>Hucho</taxon>
    </lineage>
</organism>
<dbReference type="GeneTree" id="ENSGT00390000000096"/>
<reference evidence="2" key="1">
    <citation type="submission" date="2018-06" db="EMBL/GenBank/DDBJ databases">
        <title>Genome assembly of Danube salmon.</title>
        <authorList>
            <person name="Macqueen D.J."/>
            <person name="Gundappa M.K."/>
        </authorList>
    </citation>
    <scope>NUCLEOTIDE SEQUENCE [LARGE SCALE GENOMIC DNA]</scope>
</reference>
<evidence type="ECO:0000313" key="1">
    <source>
        <dbReference type="Ensembl" id="ENSHHUP00000007774.1"/>
    </source>
</evidence>
<sequence>MFLSYCSLHSSHRGGLASVRMELILLLQESQQDDHVQTAVASYLHHASIPLLLACTASAKTVVTNPIVYLTNLTHDILQTINALDSPPHPDVINNKINVMHTLAASLSACVYQWLCDGHNYSDDFLVIHARDDFNTLHSTTPYTHSSPGTPINMPWVGSLQTGRDAAVVRHMVPLLWFLVFTTDIQCNTMQ</sequence>
<reference evidence="1" key="2">
    <citation type="submission" date="2025-08" db="UniProtKB">
        <authorList>
            <consortium name="Ensembl"/>
        </authorList>
    </citation>
    <scope>IDENTIFICATION</scope>
</reference>
<dbReference type="PANTHER" id="PTHR13950:SF12">
    <property type="entry name" value="DMX-LIKE PROTEIN 1"/>
    <property type="match status" value="1"/>
</dbReference>
<reference evidence="1" key="3">
    <citation type="submission" date="2025-09" db="UniProtKB">
        <authorList>
            <consortium name="Ensembl"/>
        </authorList>
    </citation>
    <scope>IDENTIFICATION</scope>
</reference>
<dbReference type="STRING" id="62062.ENSHHUP00000007774"/>
<protein>
    <submittedName>
        <fullName evidence="1">Uncharacterized protein</fullName>
    </submittedName>
</protein>